<comment type="function">
    <text evidence="2">Catalyzes the ADP transfer from ATP to D-glycero-beta-D-manno-heptose 1-phosphate, yielding ADP-D-glycero-beta-D-manno-heptose.</text>
</comment>
<dbReference type="Gene3D" id="3.40.50.620">
    <property type="entry name" value="HUPs"/>
    <property type="match status" value="1"/>
</dbReference>
<dbReference type="Pfam" id="PF00294">
    <property type="entry name" value="PfkB"/>
    <property type="match status" value="1"/>
</dbReference>
<dbReference type="Pfam" id="PF01467">
    <property type="entry name" value="CTP_transf_like"/>
    <property type="match status" value="1"/>
</dbReference>
<dbReference type="PANTHER" id="PTHR46969:SF1">
    <property type="entry name" value="BIFUNCTIONAL PROTEIN HLDE"/>
    <property type="match status" value="1"/>
</dbReference>
<dbReference type="GO" id="GO:0005829">
    <property type="term" value="C:cytosol"/>
    <property type="evidence" value="ECO:0007669"/>
    <property type="project" value="TreeGrafter"/>
</dbReference>
<dbReference type="Proteomes" id="UP000553343">
    <property type="component" value="Unassembled WGS sequence"/>
</dbReference>
<proteinExistence type="predicted"/>
<feature type="domain" description="Carbohydrate kinase PfkB" evidence="7">
    <location>
        <begin position="195"/>
        <end position="482"/>
    </location>
</feature>
<keyword evidence="6" id="KW-0119">Carbohydrate metabolism</keyword>
<feature type="domain" description="Cytidyltransferase-like" evidence="8">
    <location>
        <begin position="24"/>
        <end position="110"/>
    </location>
</feature>
<keyword evidence="3 9" id="KW-0808">Transferase</keyword>
<reference evidence="9 10" key="1">
    <citation type="submission" date="2020-06" db="EMBL/GenBank/DDBJ databases">
        <title>High-quality draft genome of sulfate reducer Desulfobacter latus type strain AcrS2 isolated from marine sediment.</title>
        <authorList>
            <person name="Hoppe M."/>
            <person name="Larsen C.K."/>
            <person name="Marshall I.P.G."/>
            <person name="Schramm A."/>
            <person name="Marietou A.G."/>
        </authorList>
    </citation>
    <scope>NUCLEOTIDE SEQUENCE [LARGE SCALE GENOMIC DNA]</scope>
    <source>
        <strain evidence="9 10">AcRS2</strain>
    </source>
</reference>
<organism evidence="9 10">
    <name type="scientific">Desulfobacter latus</name>
    <dbReference type="NCBI Taxonomy" id="2292"/>
    <lineage>
        <taxon>Bacteria</taxon>
        <taxon>Pseudomonadati</taxon>
        <taxon>Thermodesulfobacteriota</taxon>
        <taxon>Desulfobacteria</taxon>
        <taxon>Desulfobacterales</taxon>
        <taxon>Desulfobacteraceae</taxon>
        <taxon>Desulfobacter</taxon>
    </lineage>
</organism>
<dbReference type="InterPro" id="IPR011913">
    <property type="entry name" value="RfaE_dom_I"/>
</dbReference>
<evidence type="ECO:0000256" key="3">
    <source>
        <dbReference type="ARBA" id="ARBA00022679"/>
    </source>
</evidence>
<evidence type="ECO:0000256" key="6">
    <source>
        <dbReference type="ARBA" id="ARBA00023277"/>
    </source>
</evidence>
<sequence>MGHNPAPVYTWIKTRAKNKKIVFVSGIFNIIHPGHLRLMRFAAECGEYLVVGIHGNNCLTGAFLDETLRIEGIKAITWVDYAFILDTSADNFIKELKPDIVVKGKEHEDHYNPEADIVESYGGKLIFSSGDMTFSLGELLQDESERIRLPIIKKENDFMLRHSFGQNDLIKIIANFKQLKTIVLGEIIVDEYISCDPVGMSREEPCIVVTPVTRKKYIGGAGIVAAHAKSLGADVSFLSIVGEDTTANFVRSKLDEYGVKHFIYNDESRPTILKQKFRSDGKSLLRVNHLRHHPISKPLQKRITNQFNKMLDSTDLVIFSDFNYGGLPTPMIQTIIKTCQKKDILMMADSQSSSQIGDVSRFTNMKLLTPTEREARLAVRDFESGLVVLAEKLRKKSKAENIFITLNKEGMLIHAGQSGTSQWLTDRISAMNIAPQDPSGAGDSLLITSGLAMASGTDIWQAAYLGSLAAACQVERTGNIPLTPADMIRKLSR</sequence>
<dbReference type="InterPro" id="IPR029056">
    <property type="entry name" value="Ribokinase-like"/>
</dbReference>
<protein>
    <submittedName>
        <fullName evidence="9">Adenylyltransferase/cytidyltransferase family protein</fullName>
    </submittedName>
</protein>
<evidence type="ECO:0000256" key="1">
    <source>
        <dbReference type="ARBA" id="ARBA00002319"/>
    </source>
</evidence>
<evidence type="ECO:0000256" key="4">
    <source>
        <dbReference type="ARBA" id="ARBA00022777"/>
    </source>
</evidence>
<keyword evidence="9" id="KW-0548">Nucleotidyltransferase</keyword>
<evidence type="ECO:0000313" key="9">
    <source>
        <dbReference type="EMBL" id="NWH04967.1"/>
    </source>
</evidence>
<dbReference type="EMBL" id="JACADJ010000021">
    <property type="protein sequence ID" value="NWH04967.1"/>
    <property type="molecule type" value="Genomic_DNA"/>
</dbReference>
<dbReference type="Gene3D" id="3.40.1190.20">
    <property type="match status" value="1"/>
</dbReference>
<keyword evidence="5" id="KW-0511">Multifunctional enzyme</keyword>
<evidence type="ECO:0000256" key="5">
    <source>
        <dbReference type="ARBA" id="ARBA00023268"/>
    </source>
</evidence>
<evidence type="ECO:0000313" key="10">
    <source>
        <dbReference type="Proteomes" id="UP000553343"/>
    </source>
</evidence>
<name>A0A850T9T3_9BACT</name>
<dbReference type="CDD" id="cd01172">
    <property type="entry name" value="RfaE_like"/>
    <property type="match status" value="1"/>
</dbReference>
<dbReference type="GO" id="GO:0016773">
    <property type="term" value="F:phosphotransferase activity, alcohol group as acceptor"/>
    <property type="evidence" value="ECO:0007669"/>
    <property type="project" value="InterPro"/>
</dbReference>
<dbReference type="GO" id="GO:0033785">
    <property type="term" value="F:heptose 7-phosphate kinase activity"/>
    <property type="evidence" value="ECO:0007669"/>
    <property type="project" value="TreeGrafter"/>
</dbReference>
<evidence type="ECO:0000259" key="8">
    <source>
        <dbReference type="Pfam" id="PF01467"/>
    </source>
</evidence>
<dbReference type="RefSeq" id="WP_178366422.1">
    <property type="nucleotide sequence ID" value="NZ_JACADJ010000021.1"/>
</dbReference>
<keyword evidence="4" id="KW-0418">Kinase</keyword>
<dbReference type="AlphaFoldDB" id="A0A850T9T3"/>
<dbReference type="PANTHER" id="PTHR46969">
    <property type="entry name" value="BIFUNCTIONAL PROTEIN HLDE"/>
    <property type="match status" value="1"/>
</dbReference>
<dbReference type="GO" id="GO:0033786">
    <property type="term" value="F:heptose-1-phosphate adenylyltransferase activity"/>
    <property type="evidence" value="ECO:0007669"/>
    <property type="project" value="TreeGrafter"/>
</dbReference>
<comment type="function">
    <text evidence="1">Catalyzes the phosphorylation of D-glycero-D-manno-heptose 7-phosphate at the C-1 position to selectively form D-glycero-beta-D-manno-heptose-1,7-bisphosphate.</text>
</comment>
<evidence type="ECO:0000256" key="2">
    <source>
        <dbReference type="ARBA" id="ARBA00003753"/>
    </source>
</evidence>
<accession>A0A850T9T3</accession>
<dbReference type="InterPro" id="IPR004821">
    <property type="entry name" value="Cyt_trans-like"/>
</dbReference>
<dbReference type="InterPro" id="IPR014729">
    <property type="entry name" value="Rossmann-like_a/b/a_fold"/>
</dbReference>
<dbReference type="SUPFAM" id="SSF52374">
    <property type="entry name" value="Nucleotidylyl transferase"/>
    <property type="match status" value="1"/>
</dbReference>
<gene>
    <name evidence="9" type="ORF">HXW94_08225</name>
</gene>
<dbReference type="InterPro" id="IPR011611">
    <property type="entry name" value="PfkB_dom"/>
</dbReference>
<dbReference type="NCBIfam" id="TIGR00125">
    <property type="entry name" value="cyt_tran_rel"/>
    <property type="match status" value="1"/>
</dbReference>
<evidence type="ECO:0000259" key="7">
    <source>
        <dbReference type="Pfam" id="PF00294"/>
    </source>
</evidence>
<comment type="caution">
    <text evidence="9">The sequence shown here is derived from an EMBL/GenBank/DDBJ whole genome shotgun (WGS) entry which is preliminary data.</text>
</comment>
<keyword evidence="10" id="KW-1185">Reference proteome</keyword>
<dbReference type="SUPFAM" id="SSF53613">
    <property type="entry name" value="Ribokinase-like"/>
    <property type="match status" value="1"/>
</dbReference>